<keyword evidence="3" id="KW-1185">Reference proteome</keyword>
<sequence length="146" mass="16390">MAAEGQYYLTVQFFDGTQGTLIRFQRSDPQTRQLPILGRAARARPRGTRTRAPVTCALRRLDVAANARGRPRARLRAGVYFKRLTWSYNRYHYLENGSSEKSPGAPPPTAPRLDARRSGPPRPPAPPRPPRAPAPARARPYLKVFT</sequence>
<feature type="compositionally biased region" description="Pro residues" evidence="1">
    <location>
        <begin position="120"/>
        <end position="133"/>
    </location>
</feature>
<accession>A0A4C1ZWN8</accession>
<comment type="caution">
    <text evidence="2">The sequence shown here is derived from an EMBL/GenBank/DDBJ whole genome shotgun (WGS) entry which is preliminary data.</text>
</comment>
<evidence type="ECO:0000313" key="3">
    <source>
        <dbReference type="Proteomes" id="UP000299102"/>
    </source>
</evidence>
<dbReference type="EMBL" id="BGZK01002155">
    <property type="protein sequence ID" value="GBP91263.1"/>
    <property type="molecule type" value="Genomic_DNA"/>
</dbReference>
<reference evidence="2 3" key="1">
    <citation type="journal article" date="2019" name="Commun. Biol.">
        <title>The bagworm genome reveals a unique fibroin gene that provides high tensile strength.</title>
        <authorList>
            <person name="Kono N."/>
            <person name="Nakamura H."/>
            <person name="Ohtoshi R."/>
            <person name="Tomita M."/>
            <person name="Numata K."/>
            <person name="Arakawa K."/>
        </authorList>
    </citation>
    <scope>NUCLEOTIDE SEQUENCE [LARGE SCALE GENOMIC DNA]</scope>
</reference>
<organism evidence="2 3">
    <name type="scientific">Eumeta variegata</name>
    <name type="common">Bagworm moth</name>
    <name type="synonym">Eumeta japonica</name>
    <dbReference type="NCBI Taxonomy" id="151549"/>
    <lineage>
        <taxon>Eukaryota</taxon>
        <taxon>Metazoa</taxon>
        <taxon>Ecdysozoa</taxon>
        <taxon>Arthropoda</taxon>
        <taxon>Hexapoda</taxon>
        <taxon>Insecta</taxon>
        <taxon>Pterygota</taxon>
        <taxon>Neoptera</taxon>
        <taxon>Endopterygota</taxon>
        <taxon>Lepidoptera</taxon>
        <taxon>Glossata</taxon>
        <taxon>Ditrysia</taxon>
        <taxon>Tineoidea</taxon>
        <taxon>Psychidae</taxon>
        <taxon>Oiketicinae</taxon>
        <taxon>Eumeta</taxon>
    </lineage>
</organism>
<dbReference type="Proteomes" id="UP000299102">
    <property type="component" value="Unassembled WGS sequence"/>
</dbReference>
<protein>
    <submittedName>
        <fullName evidence="2">Uncharacterized protein</fullName>
    </submittedName>
</protein>
<gene>
    <name evidence="2" type="ORF">EVAR_66958_1</name>
</gene>
<evidence type="ECO:0000256" key="1">
    <source>
        <dbReference type="SAM" id="MobiDB-lite"/>
    </source>
</evidence>
<name>A0A4C1ZWN8_EUMVA</name>
<feature type="region of interest" description="Disordered" evidence="1">
    <location>
        <begin position="95"/>
        <end position="146"/>
    </location>
</feature>
<evidence type="ECO:0000313" key="2">
    <source>
        <dbReference type="EMBL" id="GBP91263.1"/>
    </source>
</evidence>
<proteinExistence type="predicted"/>
<dbReference type="AlphaFoldDB" id="A0A4C1ZWN8"/>